<evidence type="ECO:0000256" key="4">
    <source>
        <dbReference type="ARBA" id="ARBA00022679"/>
    </source>
</evidence>
<dbReference type="RefSeq" id="XP_017986140.1">
    <property type="nucleotide sequence ID" value="XM_018130651.1"/>
</dbReference>
<keyword evidence="6" id="KW-0560">Oxidoreductase</keyword>
<dbReference type="PANTHER" id="PTHR45790:SF6">
    <property type="entry name" value="UROPORPHYRINOGEN-III C-METHYLTRANSFERASE"/>
    <property type="match status" value="1"/>
</dbReference>
<dbReference type="GO" id="GO:0000103">
    <property type="term" value="P:sulfate assimilation"/>
    <property type="evidence" value="ECO:0007669"/>
    <property type="project" value="InterPro"/>
</dbReference>
<reference evidence="15 16" key="1">
    <citation type="submission" date="2016-01" db="EMBL/GenBank/DDBJ databases">
        <title>Genome sequence of the yeast Holleya sinecauda.</title>
        <authorList>
            <person name="Dietrich F.S."/>
        </authorList>
    </citation>
    <scope>NUCLEOTIDE SEQUENCE [LARGE SCALE GENOMIC DNA]</scope>
    <source>
        <strain evidence="15 16">ATCC 58844</strain>
    </source>
</reference>
<dbReference type="SUPFAM" id="SSF53790">
    <property type="entry name" value="Tetrapyrrole methylase"/>
    <property type="match status" value="1"/>
</dbReference>
<keyword evidence="16" id="KW-1185">Reference proteome</keyword>
<evidence type="ECO:0000256" key="7">
    <source>
        <dbReference type="ARBA" id="ARBA00023027"/>
    </source>
</evidence>
<dbReference type="InterPro" id="IPR014777">
    <property type="entry name" value="4pyrrole_Mease_sub1"/>
</dbReference>
<dbReference type="SUPFAM" id="SSF75615">
    <property type="entry name" value="Siroheme synthase middle domains-like"/>
    <property type="match status" value="1"/>
</dbReference>
<evidence type="ECO:0000256" key="8">
    <source>
        <dbReference type="ARBA" id="ARBA00023167"/>
    </source>
</evidence>
<dbReference type="Gene3D" id="3.40.50.720">
    <property type="entry name" value="NAD(P)-binding Rossmann-like Domain"/>
    <property type="match status" value="1"/>
</dbReference>
<dbReference type="FunFam" id="3.30.950.10:FF:000005">
    <property type="entry name" value="Uroporphyrin-III c-methyltransferase, putative"/>
    <property type="match status" value="1"/>
</dbReference>
<evidence type="ECO:0000256" key="1">
    <source>
        <dbReference type="ARBA" id="ARBA00005879"/>
    </source>
</evidence>
<evidence type="ECO:0000259" key="14">
    <source>
        <dbReference type="Pfam" id="PF14824"/>
    </source>
</evidence>
<dbReference type="GO" id="GO:0032259">
    <property type="term" value="P:methylation"/>
    <property type="evidence" value="ECO:0007669"/>
    <property type="project" value="UniProtKB-KW"/>
</dbReference>
<evidence type="ECO:0000256" key="9">
    <source>
        <dbReference type="ARBA" id="ARBA00023244"/>
    </source>
</evidence>
<comment type="similarity">
    <text evidence="1 12">Belongs to the precorrin methyltransferase family.</text>
</comment>
<proteinExistence type="inferred from homology"/>
<dbReference type="Gene3D" id="3.40.1010.10">
    <property type="entry name" value="Cobalt-precorrin-4 Transmethylase, Domain 1"/>
    <property type="match status" value="1"/>
</dbReference>
<keyword evidence="4 12" id="KW-0808">Transferase</keyword>
<evidence type="ECO:0000256" key="11">
    <source>
        <dbReference type="ARBA" id="ARBA00055636"/>
    </source>
</evidence>
<keyword evidence="3" id="KW-0028">Amino-acid biosynthesis</keyword>
<dbReference type="GO" id="GO:0004851">
    <property type="term" value="F:uroporphyrin-III C-methyltransferase activity"/>
    <property type="evidence" value="ECO:0007669"/>
    <property type="project" value="UniProtKB-EC"/>
</dbReference>
<name>A0A120K189_9SACH</name>
<dbReference type="InterPro" id="IPR012066">
    <property type="entry name" value="Met1_fungi"/>
</dbReference>
<dbReference type="EMBL" id="CP014242">
    <property type="protein sequence ID" value="AMD19144.1"/>
    <property type="molecule type" value="Genomic_DNA"/>
</dbReference>
<dbReference type="PROSITE" id="PS00840">
    <property type="entry name" value="SUMT_2"/>
    <property type="match status" value="1"/>
</dbReference>
<dbReference type="PIRSF" id="PIRSF036555">
    <property type="entry name" value="SUMT_yeast"/>
    <property type="match status" value="1"/>
</dbReference>
<dbReference type="InterPro" id="IPR006366">
    <property type="entry name" value="CobA/CysG_C"/>
</dbReference>
<evidence type="ECO:0000256" key="5">
    <source>
        <dbReference type="ARBA" id="ARBA00022691"/>
    </source>
</evidence>
<keyword evidence="9" id="KW-0627">Porphyrin biosynthesis</keyword>
<dbReference type="Pfam" id="PF13241">
    <property type="entry name" value="NAD_binding_7"/>
    <property type="match status" value="1"/>
</dbReference>
<dbReference type="Pfam" id="PF00590">
    <property type="entry name" value="TP_methylase"/>
    <property type="match status" value="1"/>
</dbReference>
<evidence type="ECO:0000256" key="2">
    <source>
        <dbReference type="ARBA" id="ARBA00022603"/>
    </source>
</evidence>
<evidence type="ECO:0000256" key="10">
    <source>
        <dbReference type="ARBA" id="ARBA00052360"/>
    </source>
</evidence>
<evidence type="ECO:0000256" key="3">
    <source>
        <dbReference type="ARBA" id="ARBA00022605"/>
    </source>
</evidence>
<evidence type="ECO:0000256" key="12">
    <source>
        <dbReference type="RuleBase" id="RU003960"/>
    </source>
</evidence>
<comment type="catalytic activity">
    <reaction evidence="10">
        <text>uroporphyrinogen III + 2 S-adenosyl-L-methionine = precorrin-2 + 2 S-adenosyl-L-homocysteine + H(+)</text>
        <dbReference type="Rhea" id="RHEA:32459"/>
        <dbReference type="ChEBI" id="CHEBI:15378"/>
        <dbReference type="ChEBI" id="CHEBI:57308"/>
        <dbReference type="ChEBI" id="CHEBI:57856"/>
        <dbReference type="ChEBI" id="CHEBI:58827"/>
        <dbReference type="ChEBI" id="CHEBI:59789"/>
        <dbReference type="EC" id="2.1.1.107"/>
    </reaction>
</comment>
<dbReference type="InterPro" id="IPR003043">
    <property type="entry name" value="Uropor_MeTrfase_CS"/>
</dbReference>
<gene>
    <name evidence="15" type="ORF">AW171_hschr2957</name>
</gene>
<dbReference type="Gene3D" id="3.30.950.10">
    <property type="entry name" value="Methyltransferase, Cobalt-precorrin-4 Transmethylase, Domain 2"/>
    <property type="match status" value="1"/>
</dbReference>
<keyword evidence="8" id="KW-0486">Methionine biosynthesis</keyword>
<dbReference type="InterPro" id="IPR035996">
    <property type="entry name" value="4pyrrol_Methylase_sf"/>
</dbReference>
<evidence type="ECO:0000313" key="16">
    <source>
        <dbReference type="Proteomes" id="UP000243052"/>
    </source>
</evidence>
<dbReference type="GeneID" id="28722613"/>
<evidence type="ECO:0000313" key="15">
    <source>
        <dbReference type="EMBL" id="AMD19144.1"/>
    </source>
</evidence>
<dbReference type="GO" id="GO:0009086">
    <property type="term" value="P:methionine biosynthetic process"/>
    <property type="evidence" value="ECO:0007669"/>
    <property type="project" value="UniProtKB-KW"/>
</dbReference>
<dbReference type="InterPro" id="IPR000878">
    <property type="entry name" value="4pyrrol_Mease"/>
</dbReference>
<dbReference type="InterPro" id="IPR050161">
    <property type="entry name" value="Siro_Cobalamin_biosynth"/>
</dbReference>
<dbReference type="GO" id="GO:0019354">
    <property type="term" value="P:siroheme biosynthetic process"/>
    <property type="evidence" value="ECO:0007669"/>
    <property type="project" value="InterPro"/>
</dbReference>
<keyword evidence="5" id="KW-0949">S-adenosyl-L-methionine</keyword>
<dbReference type="InterPro" id="IPR014776">
    <property type="entry name" value="4pyrrole_Mease_sub2"/>
</dbReference>
<dbReference type="Pfam" id="PF14824">
    <property type="entry name" value="Sirohm_synth_M"/>
    <property type="match status" value="1"/>
</dbReference>
<keyword evidence="2 12" id="KW-0489">Methyltransferase</keyword>
<dbReference type="AlphaFoldDB" id="A0A120K189"/>
<dbReference type="CDD" id="cd11642">
    <property type="entry name" value="SUMT"/>
    <property type="match status" value="1"/>
</dbReference>
<feature type="domain" description="Siroheme synthase central" evidence="14">
    <location>
        <begin position="146"/>
        <end position="169"/>
    </location>
</feature>
<dbReference type="FunFam" id="3.40.1010.10:FF:000006">
    <property type="entry name" value="Siroheme synthase, putative"/>
    <property type="match status" value="1"/>
</dbReference>
<dbReference type="InterPro" id="IPR028281">
    <property type="entry name" value="Sirohaem_synthase_central"/>
</dbReference>
<dbReference type="PANTHER" id="PTHR45790">
    <property type="entry name" value="SIROHEME SYNTHASE-RELATED"/>
    <property type="match status" value="1"/>
</dbReference>
<sequence length="589" mass="64909">MVYNEVPLIASLNTKEEVNLLVGTSSLSQILSRIRSILKSGAKCVLIHPSGASHVKKLHEHFGGETGFQLIDRKFELSNLTSYGRQEVFNVVDRVFVSLGSGGDRFLMNEIYNQCRKLRIPINTRQHPELSTFSLLSTYVEPKGSGLQIAVTTNGQGCLLANRIRREVVAKLPHNIHDIVNNFGNLRDAIINYDHSQLIRTLQNDGSSKELYEELNEDIWECPELNESIQAFNMTEANQKLKRSRWLAQILEYYPLSKLANIRPDLLFNGYPNTPVLNSQQLTPPVSAKSQETYNKLPAINPGPGSSTVEDNQQTSETVGNATISLVGSGPGSVSTLTIGALHEIKHADLILADKLVPESVLELIPKSTETFIARKFPGNADKAQEELLQKGLEALQQGKKVVRLKQGDPYVYGRGGEEVLFFREHGFEPLVLPGISSPLAAAVAADIPITMRDIADQILICTGTGKKGVLPKIPEYVEKRTTIFMMALHRCELLVKALLSNGWDANIPVAIVERATCIDQRVTKTVLSKLPYVVEEIGSRPPGLLIIGTAVEALSGHDSIDNSERTYRVYEGLSRTDSLTGIVETLMG</sequence>
<protein>
    <submittedName>
        <fullName evidence="15">HBR243Cp</fullName>
    </submittedName>
</protein>
<dbReference type="OrthoDB" id="508204at2759"/>
<accession>A0A120K189</accession>
<feature type="domain" description="Tetrapyrrole methylase" evidence="13">
    <location>
        <begin position="324"/>
        <end position="531"/>
    </location>
</feature>
<dbReference type="STRING" id="45286.A0A120K189"/>
<dbReference type="Proteomes" id="UP000243052">
    <property type="component" value="Chromosome ii"/>
</dbReference>
<dbReference type="GO" id="GO:0016491">
    <property type="term" value="F:oxidoreductase activity"/>
    <property type="evidence" value="ECO:0007669"/>
    <property type="project" value="UniProtKB-KW"/>
</dbReference>
<evidence type="ECO:0000256" key="6">
    <source>
        <dbReference type="ARBA" id="ARBA00023002"/>
    </source>
</evidence>
<evidence type="ECO:0000259" key="13">
    <source>
        <dbReference type="Pfam" id="PF00590"/>
    </source>
</evidence>
<organism evidence="15 16">
    <name type="scientific">Eremothecium sinecaudum</name>
    <dbReference type="NCBI Taxonomy" id="45286"/>
    <lineage>
        <taxon>Eukaryota</taxon>
        <taxon>Fungi</taxon>
        <taxon>Dikarya</taxon>
        <taxon>Ascomycota</taxon>
        <taxon>Saccharomycotina</taxon>
        <taxon>Saccharomycetes</taxon>
        <taxon>Saccharomycetales</taxon>
        <taxon>Saccharomycetaceae</taxon>
        <taxon>Eremothecium</taxon>
    </lineage>
</organism>
<comment type="function">
    <text evidence="11">Siroheme synthase involved in methionine biosynthesis.</text>
</comment>
<keyword evidence="7" id="KW-0520">NAD</keyword>